<keyword evidence="3" id="KW-0249">Electron transport</keyword>
<proteinExistence type="predicted"/>
<evidence type="ECO:0000259" key="6">
    <source>
        <dbReference type="PROSITE" id="PS50903"/>
    </source>
</evidence>
<dbReference type="AlphaFoldDB" id="A0A5J4YRV6"/>
<gene>
    <name evidence="7" type="ORF">FVE85_4660</name>
</gene>
<dbReference type="Gene3D" id="2.20.28.10">
    <property type="match status" value="1"/>
</dbReference>
<name>A0A5J4YRV6_PORPP</name>
<protein>
    <submittedName>
        <fullName evidence="7">Rubredoxin-1</fullName>
    </submittedName>
</protein>
<evidence type="ECO:0000313" key="7">
    <source>
        <dbReference type="EMBL" id="KAA8493523.1"/>
    </source>
</evidence>
<accession>A0A5J4YRV6</accession>
<keyword evidence="2" id="KW-0479">Metal-binding</keyword>
<dbReference type="OMA" id="AGKEEIW"/>
<keyword evidence="5" id="KW-0812">Transmembrane</keyword>
<evidence type="ECO:0000256" key="1">
    <source>
        <dbReference type="ARBA" id="ARBA00022448"/>
    </source>
</evidence>
<keyword evidence="8" id="KW-1185">Reference proteome</keyword>
<dbReference type="InterPro" id="IPR024934">
    <property type="entry name" value="Rubredoxin-like_dom"/>
</dbReference>
<evidence type="ECO:0000256" key="4">
    <source>
        <dbReference type="ARBA" id="ARBA00023004"/>
    </source>
</evidence>
<keyword evidence="1" id="KW-0813">Transport</keyword>
<comment type="caution">
    <text evidence="7">The sequence shown here is derived from an EMBL/GenBank/DDBJ whole genome shotgun (WGS) entry which is preliminary data.</text>
</comment>
<sequence>MAFVSGASAAVRVGGQCAPAVDRSAGARRAVAAGRTTVRMAAGKEEIWKGEWLCVDCGYEYKRGQNVAFESLPDDWRCPQCRAPKRRFAKKAGDKVQEAGTTSNAPIVILSLVGLVGVLVFAVWAVNNL</sequence>
<dbReference type="OrthoDB" id="408899at2759"/>
<feature type="domain" description="Rubredoxin-like" evidence="6">
    <location>
        <begin position="49"/>
        <end position="91"/>
    </location>
</feature>
<dbReference type="InterPro" id="IPR024935">
    <property type="entry name" value="Rubredoxin_dom"/>
</dbReference>
<keyword evidence="5" id="KW-0472">Membrane</keyword>
<dbReference type="SUPFAM" id="SSF57802">
    <property type="entry name" value="Rubredoxin-like"/>
    <property type="match status" value="1"/>
</dbReference>
<dbReference type="PANTHER" id="PTHR48136:SF1">
    <property type="entry name" value="RUBREDOXIN-LIKE SUPERFAMILY PROTEIN"/>
    <property type="match status" value="1"/>
</dbReference>
<evidence type="ECO:0000313" key="8">
    <source>
        <dbReference type="Proteomes" id="UP000324585"/>
    </source>
</evidence>
<feature type="transmembrane region" description="Helical" evidence="5">
    <location>
        <begin position="105"/>
        <end position="126"/>
    </location>
</feature>
<dbReference type="PANTHER" id="PTHR48136">
    <property type="entry name" value="RUBREDOXIN-LIKE SUPERFAMILY PROTEIN"/>
    <property type="match status" value="1"/>
</dbReference>
<dbReference type="EMBL" id="VRMN01000006">
    <property type="protein sequence ID" value="KAA8493523.1"/>
    <property type="molecule type" value="Genomic_DNA"/>
</dbReference>
<dbReference type="PROSITE" id="PS50903">
    <property type="entry name" value="RUBREDOXIN_LIKE"/>
    <property type="match status" value="1"/>
</dbReference>
<evidence type="ECO:0000256" key="3">
    <source>
        <dbReference type="ARBA" id="ARBA00022982"/>
    </source>
</evidence>
<reference evidence="8" key="1">
    <citation type="journal article" date="2019" name="Nat. Commun.">
        <title>Expansion of phycobilisome linker gene families in mesophilic red algae.</title>
        <authorList>
            <person name="Lee J."/>
            <person name="Kim D."/>
            <person name="Bhattacharya D."/>
            <person name="Yoon H.S."/>
        </authorList>
    </citation>
    <scope>NUCLEOTIDE SEQUENCE [LARGE SCALE GENOMIC DNA]</scope>
    <source>
        <strain evidence="8">CCMP 1328</strain>
    </source>
</reference>
<dbReference type="Proteomes" id="UP000324585">
    <property type="component" value="Unassembled WGS sequence"/>
</dbReference>
<evidence type="ECO:0000256" key="5">
    <source>
        <dbReference type="SAM" id="Phobius"/>
    </source>
</evidence>
<evidence type="ECO:0000256" key="2">
    <source>
        <dbReference type="ARBA" id="ARBA00022723"/>
    </source>
</evidence>
<organism evidence="7 8">
    <name type="scientific">Porphyridium purpureum</name>
    <name type="common">Red alga</name>
    <name type="synonym">Porphyridium cruentum</name>
    <dbReference type="NCBI Taxonomy" id="35688"/>
    <lineage>
        <taxon>Eukaryota</taxon>
        <taxon>Rhodophyta</taxon>
        <taxon>Bangiophyceae</taxon>
        <taxon>Porphyridiales</taxon>
        <taxon>Porphyridiaceae</taxon>
        <taxon>Porphyridium</taxon>
    </lineage>
</organism>
<keyword evidence="4" id="KW-0408">Iron</keyword>
<dbReference type="Pfam" id="PF00301">
    <property type="entry name" value="Rubredoxin"/>
    <property type="match status" value="1"/>
</dbReference>
<dbReference type="GO" id="GO:0005506">
    <property type="term" value="F:iron ion binding"/>
    <property type="evidence" value="ECO:0007669"/>
    <property type="project" value="InterPro"/>
</dbReference>
<keyword evidence="5" id="KW-1133">Transmembrane helix</keyword>